<keyword evidence="1" id="KW-1133">Transmembrane helix</keyword>
<proteinExistence type="predicted"/>
<protein>
    <submittedName>
        <fullName evidence="3">Aste57867_2433 protein</fullName>
    </submittedName>
</protein>
<evidence type="ECO:0000313" key="4">
    <source>
        <dbReference type="Proteomes" id="UP000332933"/>
    </source>
</evidence>
<keyword evidence="1" id="KW-0472">Membrane</keyword>
<evidence type="ECO:0000256" key="1">
    <source>
        <dbReference type="SAM" id="Phobius"/>
    </source>
</evidence>
<evidence type="ECO:0000313" key="2">
    <source>
        <dbReference type="EMBL" id="KAF0717213.1"/>
    </source>
</evidence>
<feature type="transmembrane region" description="Helical" evidence="1">
    <location>
        <begin position="588"/>
        <end position="611"/>
    </location>
</feature>
<dbReference type="EMBL" id="CAADRA010000282">
    <property type="protein sequence ID" value="VFT79634.1"/>
    <property type="molecule type" value="Genomic_DNA"/>
</dbReference>
<gene>
    <name evidence="3" type="primary">Aste57867_2433</name>
    <name evidence="2" type="ORF">As57867_002427</name>
    <name evidence="3" type="ORF">ASTE57867_2433</name>
</gene>
<feature type="transmembrane region" description="Helical" evidence="1">
    <location>
        <begin position="671"/>
        <end position="695"/>
    </location>
</feature>
<dbReference type="OrthoDB" id="78891at2759"/>
<reference evidence="2" key="2">
    <citation type="submission" date="2019-06" db="EMBL/GenBank/DDBJ databases">
        <title>Genomics analysis of Aphanomyces spp. identifies a new class of oomycete effector associated with host adaptation.</title>
        <authorList>
            <person name="Gaulin E."/>
        </authorList>
    </citation>
    <scope>NUCLEOTIDE SEQUENCE</scope>
    <source>
        <strain evidence="2">CBS 578.67</strain>
    </source>
</reference>
<dbReference type="Proteomes" id="UP000332933">
    <property type="component" value="Unassembled WGS sequence"/>
</dbReference>
<sequence>MTSVAPLFTDVPTLPMTRCRHDSSHRVLGLVFVVTSGVMTGVYMESLISHVQNDYFWTHFNASGAQTFVSDVFNTQLWLVSMPATLPLFDVASEKDYSQPQSLILAQATDARRIAMETFRHIPAAIAGLRSQSAAQTTRSMTHYCWLDFNHAWEVAHTTARQARCRAMYAANGVVYMESMLRNTDWTAWHAMWGTQFQVAFGSAVDESAGGPAWLHQTTTALAASTIDMEVAYWIANNITDFVLPWHNRHAGGFDNAMLVRNALQSYSIPLHHVQYARRSSGWTSVIASMGIYNDFGYTSEVGVSLVRNATNSFTTLDPAGPTMDTGTVWGHLLSQTLSPVFAMDLVYVAPPLSAVTAYTMLLSMWQHDVQSNPEVARLYRDTPSTTTFDMTPPRWATINTDTMFYGGNPLCYNGVPQAHVLAPFGFDDACAEPQARFSITPTTTTVVLALSLHTLAASVADVCALNRLYANTCQDQLPALVSLWRKWSHDPPLQTLWADVVALNISFMQYAMVSNMATTLHQPLLDEFDPSWSFYGWLHLVEWLQGTREVVSFQGDVATWVLMSKAYSPDTSFQADAKATPSRVSHMLWLLLCYTCGVWAVVLVVALVYAGRGFSGRNLYFFSPVVGVVWIGRPLLMVRGATAMTMLSSATMELVAVDGWTRLVVVPRPYLQALVVSGETLWLTFAVLDVISVATKQHTRVVTMASCGLIWLVTLVFEVAAPFQPSATVDRVCTSYNLDAQVSCVSGVVTVGSPTRLVVLCCIQATSIVVSYMWARCALATRRESDAPVLVPAVANHLLVPSQDGLYFDPVGSVLSGCIPLTCQYLFSIQLWVFIPMTTKVVCEPALRLESTTVLTHRETQRESPHVVETRHAAQKLRAVVAVVFLIGSATSSALFLYVLQNQLSNDFLWSGFNSTGLQPFLIDWYNAELKYEPPNGLLEMTALPKWYNGTTAGSISTSGFYAKAMQFERLSLLGTIQGLRRSDPCALPWIATQYCWVDFTRTWDMAYTATRQERCQRMATNGAVYLDAMLRNTDINAFRACWGAALDAGIFQDLQETLQGRNWIASIPSRLSVEGEVTFWHSHAIDTFVVAWQNFKSIGVVETFSIQTAMGTSYPITLKSTTGAYAMALQTSMKMYWGWGSDLWAQRNDTVASLIRTSAHFAYANRSMESLVLQNQSMAQPLDSGLALFRAVVGPFGSIDLVHVPCPFALLELIHAFHETTTSIATHNMDAQRALTGTSQLMSPIPWLWKNKYAIARGGNVFCPLNSAKNALPTNGYFTWFSALGSCSNILVEAITVSQDTSTIALIASGAYEVCNNDVQCTAVLVEACAMTTFQVDDCVGLFRPVVQWTLAFVPSHHVLFTQSALVRETLVHLAIEMVQYAQHNASSPVELLRSTLFTDPAFDLFAWMLMVEWADSLREVVSFQGDVGSFQTLSSYFAPVVSTPNALEIPHNAAYYWQLCLDYTTGMTFIVTFFTLVYAVSVQGQIEGLNMLEIHRVGGIVWVGRPLLFLRSAVAILVLATSQVTLAISGTFTTIQTPTPLGLQSLTTVLAGSETCWLVIVLTDLGLVVSQDHSNRYSLRSSILATLVSVLLTVASPVQPSFQLARACDATEIDLQLTCHAGVVTIGSSWRVMQLVVITSASVVICFAWDKWWHPSFRLPRHKLSLLLPAGGHFLFHKKPWIFNRTLYLDKASAFMCGLLTLSTHRGIHILDIKTWRIHTISIDKDFDPRLLSSHEFDYNRITAAVPLVD</sequence>
<name>A0A485K8A3_9STRA</name>
<feature type="transmembrane region" description="Helical" evidence="1">
    <location>
        <begin position="758"/>
        <end position="776"/>
    </location>
</feature>
<reference evidence="3 4" key="1">
    <citation type="submission" date="2019-03" db="EMBL/GenBank/DDBJ databases">
        <authorList>
            <person name="Gaulin E."/>
            <person name="Dumas B."/>
        </authorList>
    </citation>
    <scope>NUCLEOTIDE SEQUENCE [LARGE SCALE GENOMIC DNA]</scope>
    <source>
        <strain evidence="3">CBS 568.67</strain>
    </source>
</reference>
<accession>A0A485K8A3</accession>
<keyword evidence="4" id="KW-1185">Reference proteome</keyword>
<feature type="transmembrane region" description="Helical" evidence="1">
    <location>
        <begin position="880"/>
        <end position="901"/>
    </location>
</feature>
<evidence type="ECO:0000313" key="3">
    <source>
        <dbReference type="EMBL" id="VFT79634.1"/>
    </source>
</evidence>
<organism evidence="3 4">
    <name type="scientific">Aphanomyces stellatus</name>
    <dbReference type="NCBI Taxonomy" id="120398"/>
    <lineage>
        <taxon>Eukaryota</taxon>
        <taxon>Sar</taxon>
        <taxon>Stramenopiles</taxon>
        <taxon>Oomycota</taxon>
        <taxon>Saprolegniomycetes</taxon>
        <taxon>Saprolegniales</taxon>
        <taxon>Verrucalvaceae</taxon>
        <taxon>Aphanomyces</taxon>
    </lineage>
</organism>
<feature type="transmembrane region" description="Helical" evidence="1">
    <location>
        <begin position="702"/>
        <end position="722"/>
    </location>
</feature>
<dbReference type="EMBL" id="VJMH01000282">
    <property type="protein sequence ID" value="KAF0717213.1"/>
    <property type="molecule type" value="Genomic_DNA"/>
</dbReference>
<feature type="transmembrane region" description="Helical" evidence="1">
    <location>
        <begin position="620"/>
        <end position="639"/>
    </location>
</feature>
<keyword evidence="1" id="KW-0812">Transmembrane</keyword>